<dbReference type="SUPFAM" id="SSF53850">
    <property type="entry name" value="Periplasmic binding protein-like II"/>
    <property type="match status" value="1"/>
</dbReference>
<reference evidence="2 3" key="1">
    <citation type="submission" date="2019-11" db="EMBL/GenBank/DDBJ databases">
        <title>Comparative genomics of hydrocarbon-degrading Desulfosarcina strains.</title>
        <authorList>
            <person name="Watanabe M."/>
            <person name="Kojima H."/>
            <person name="Fukui M."/>
        </authorList>
    </citation>
    <scope>NUCLEOTIDE SEQUENCE [LARGE SCALE GENOMIC DNA]</scope>
    <source>
        <strain evidence="2 3">PP31</strain>
    </source>
</reference>
<dbReference type="OrthoDB" id="9802127at2"/>
<sequence length="282" mass="31642">MNEKAGLPIIPDSREDDLHPPQAPLDSQLNLFMAGNQFMVMEALITAFKQQHPHIQRIYYQTLPPGLQLKQIMAGGATFRGQRIDASADIYTSVSESAMEQLAWAGKIEPGSHRLYLHNRLVLLVPSGNPAAIATVADLAKENIRISQPDPLNEDIAFPIMEMYRDAGGDALVRRIMDEKRALGTTIMTVVHHRETPLRLGKRTVDVGPVWATEAAYALDRKLPVEMVDPGPRLDQRQHINYYICKLTRSPNPENAETFLQFMATRRARTIYEQYGFIAPSG</sequence>
<protein>
    <recommendedName>
        <fullName evidence="4">Molybdenum ABC transporter substrate-binding protein</fullName>
    </recommendedName>
</protein>
<dbReference type="Gene3D" id="3.40.190.10">
    <property type="entry name" value="Periplasmic binding protein-like II"/>
    <property type="match status" value="2"/>
</dbReference>
<dbReference type="GO" id="GO:0015689">
    <property type="term" value="P:molybdate ion transport"/>
    <property type="evidence" value="ECO:0007669"/>
    <property type="project" value="TreeGrafter"/>
</dbReference>
<evidence type="ECO:0000313" key="3">
    <source>
        <dbReference type="Proteomes" id="UP000427769"/>
    </source>
</evidence>
<gene>
    <name evidence="2" type="ORF">DSCW_14860</name>
</gene>
<dbReference type="PANTHER" id="PTHR30632">
    <property type="entry name" value="MOLYBDATE-BINDING PERIPLASMIC PROTEIN"/>
    <property type="match status" value="1"/>
</dbReference>
<keyword evidence="3" id="KW-1185">Reference proteome</keyword>
<dbReference type="GO" id="GO:0030973">
    <property type="term" value="F:molybdate ion binding"/>
    <property type="evidence" value="ECO:0007669"/>
    <property type="project" value="TreeGrafter"/>
</dbReference>
<dbReference type="Pfam" id="PF13531">
    <property type="entry name" value="SBP_bac_11"/>
    <property type="match status" value="1"/>
</dbReference>
<organism evidence="2 3">
    <name type="scientific">Desulfosarcina widdelii</name>
    <dbReference type="NCBI Taxonomy" id="947919"/>
    <lineage>
        <taxon>Bacteria</taxon>
        <taxon>Pseudomonadati</taxon>
        <taxon>Thermodesulfobacteriota</taxon>
        <taxon>Desulfobacteria</taxon>
        <taxon>Desulfobacterales</taxon>
        <taxon>Desulfosarcinaceae</taxon>
        <taxon>Desulfosarcina</taxon>
    </lineage>
</organism>
<accession>A0A5K7Z1F3</accession>
<dbReference type="AlphaFoldDB" id="A0A5K7Z1F3"/>
<dbReference type="PANTHER" id="PTHR30632:SF0">
    <property type="entry name" value="SULFATE-BINDING PROTEIN"/>
    <property type="match status" value="1"/>
</dbReference>
<dbReference type="KEGG" id="dwd:DSCW_14860"/>
<evidence type="ECO:0008006" key="4">
    <source>
        <dbReference type="Google" id="ProtNLM"/>
    </source>
</evidence>
<evidence type="ECO:0000313" key="2">
    <source>
        <dbReference type="EMBL" id="BBO74069.1"/>
    </source>
</evidence>
<proteinExistence type="predicted"/>
<dbReference type="EMBL" id="AP021875">
    <property type="protein sequence ID" value="BBO74069.1"/>
    <property type="molecule type" value="Genomic_DNA"/>
</dbReference>
<feature type="region of interest" description="Disordered" evidence="1">
    <location>
        <begin position="1"/>
        <end position="22"/>
    </location>
</feature>
<evidence type="ECO:0000256" key="1">
    <source>
        <dbReference type="SAM" id="MobiDB-lite"/>
    </source>
</evidence>
<dbReference type="InterPro" id="IPR050682">
    <property type="entry name" value="ModA/WtpA"/>
</dbReference>
<dbReference type="RefSeq" id="WP_155303125.1">
    <property type="nucleotide sequence ID" value="NZ_AP021875.1"/>
</dbReference>
<name>A0A5K7Z1F3_9BACT</name>
<dbReference type="Proteomes" id="UP000427769">
    <property type="component" value="Chromosome"/>
</dbReference>